<protein>
    <submittedName>
        <fullName evidence="5">IS21-like element helper ATPase IstB</fullName>
    </submittedName>
</protein>
<name>A0ABU3D831_9FLAO</name>
<dbReference type="InterPro" id="IPR003593">
    <property type="entry name" value="AAA+_ATPase"/>
</dbReference>
<sequence>MNTETTLQQLHGLRLTGMAKRYETLLSLPTHQQEDAHTIVALMCQAEQEYRSDKQTQRLLKAGKLRYRANLEEVICSPERGLTKETLLQLAEGHYLEKGQNILIHGQTGTGKSFLACALGRSACLMGYKTLYLSMNKFLETLAQSRIDGTYLKLIKQLAAKKLIILDDFGLKPLSGDAKLTLLDLLEDRYGDGSVIITSQLPFEHFYAFLDQPTVAEAILDRLSAAAHKLELQGQSLRKRK</sequence>
<proteinExistence type="inferred from homology"/>
<dbReference type="PANTHER" id="PTHR30050:SF4">
    <property type="entry name" value="ATP-BINDING PROTEIN RV3427C IN INSERTION SEQUENCE-RELATED"/>
    <property type="match status" value="1"/>
</dbReference>
<comment type="similarity">
    <text evidence="1">Belongs to the IS21/IS1162 putative ATP-binding protein family.</text>
</comment>
<dbReference type="EMBL" id="JAVRHK010000010">
    <property type="protein sequence ID" value="MDT0677664.1"/>
    <property type="molecule type" value="Genomic_DNA"/>
</dbReference>
<dbReference type="SUPFAM" id="SSF52540">
    <property type="entry name" value="P-loop containing nucleoside triphosphate hydrolases"/>
    <property type="match status" value="1"/>
</dbReference>
<dbReference type="InterPro" id="IPR028350">
    <property type="entry name" value="DNAC/IstB-like"/>
</dbReference>
<dbReference type="PROSITE" id="PS00675">
    <property type="entry name" value="SIGMA54_INTERACT_1"/>
    <property type="match status" value="1"/>
</dbReference>
<keyword evidence="6" id="KW-1185">Reference proteome</keyword>
<evidence type="ECO:0000256" key="1">
    <source>
        <dbReference type="ARBA" id="ARBA00008059"/>
    </source>
</evidence>
<dbReference type="CDD" id="cd00009">
    <property type="entry name" value="AAA"/>
    <property type="match status" value="1"/>
</dbReference>
<gene>
    <name evidence="5" type="primary">istB</name>
    <name evidence="5" type="ORF">RM539_13840</name>
</gene>
<keyword evidence="3" id="KW-0067">ATP-binding</keyword>
<dbReference type="InterPro" id="IPR047661">
    <property type="entry name" value="IstB"/>
</dbReference>
<keyword evidence="2" id="KW-0547">Nucleotide-binding</keyword>
<feature type="domain" description="AAA+ ATPase" evidence="4">
    <location>
        <begin position="98"/>
        <end position="237"/>
    </location>
</feature>
<dbReference type="SMART" id="SM00382">
    <property type="entry name" value="AAA"/>
    <property type="match status" value="1"/>
</dbReference>
<organism evidence="5 6">
    <name type="scientific">Autumnicola musiva</name>
    <dbReference type="NCBI Taxonomy" id="3075589"/>
    <lineage>
        <taxon>Bacteria</taxon>
        <taxon>Pseudomonadati</taxon>
        <taxon>Bacteroidota</taxon>
        <taxon>Flavobacteriia</taxon>
        <taxon>Flavobacteriales</taxon>
        <taxon>Flavobacteriaceae</taxon>
        <taxon>Autumnicola</taxon>
    </lineage>
</organism>
<dbReference type="InterPro" id="IPR027417">
    <property type="entry name" value="P-loop_NTPase"/>
</dbReference>
<dbReference type="Gene3D" id="3.40.50.300">
    <property type="entry name" value="P-loop containing nucleotide triphosphate hydrolases"/>
    <property type="match status" value="1"/>
</dbReference>
<dbReference type="InterPro" id="IPR025662">
    <property type="entry name" value="Sigma_54_int_dom_ATP-bd_1"/>
</dbReference>
<accession>A0ABU3D831</accession>
<dbReference type="PANTHER" id="PTHR30050">
    <property type="entry name" value="CHROMOSOMAL REPLICATION INITIATOR PROTEIN DNAA"/>
    <property type="match status" value="1"/>
</dbReference>
<evidence type="ECO:0000313" key="5">
    <source>
        <dbReference type="EMBL" id="MDT0677664.1"/>
    </source>
</evidence>
<evidence type="ECO:0000313" key="6">
    <source>
        <dbReference type="Proteomes" id="UP001262582"/>
    </source>
</evidence>
<dbReference type="RefSeq" id="WP_311504005.1">
    <property type="nucleotide sequence ID" value="NZ_JAVRHK010000010.1"/>
</dbReference>
<dbReference type="Proteomes" id="UP001262582">
    <property type="component" value="Unassembled WGS sequence"/>
</dbReference>
<dbReference type="NCBIfam" id="NF038214">
    <property type="entry name" value="IS21_help_AAA"/>
    <property type="match status" value="1"/>
</dbReference>
<dbReference type="PIRSF" id="PIRSF003073">
    <property type="entry name" value="DNAC_TnpB_IstB"/>
    <property type="match status" value="1"/>
</dbReference>
<evidence type="ECO:0000256" key="3">
    <source>
        <dbReference type="ARBA" id="ARBA00022840"/>
    </source>
</evidence>
<evidence type="ECO:0000259" key="4">
    <source>
        <dbReference type="SMART" id="SM00382"/>
    </source>
</evidence>
<evidence type="ECO:0000256" key="2">
    <source>
        <dbReference type="ARBA" id="ARBA00022741"/>
    </source>
</evidence>
<dbReference type="Pfam" id="PF01695">
    <property type="entry name" value="IstB_IS21"/>
    <property type="match status" value="1"/>
</dbReference>
<dbReference type="InterPro" id="IPR002611">
    <property type="entry name" value="IstB_ATP-bd"/>
</dbReference>
<comment type="caution">
    <text evidence="5">The sequence shown here is derived from an EMBL/GenBank/DDBJ whole genome shotgun (WGS) entry which is preliminary data.</text>
</comment>
<reference evidence="5 6" key="1">
    <citation type="submission" date="2023-09" db="EMBL/GenBank/DDBJ databases">
        <authorList>
            <person name="Rey-Velasco X."/>
        </authorList>
    </citation>
    <scope>NUCLEOTIDE SEQUENCE [LARGE SCALE GENOMIC DNA]</scope>
    <source>
        <strain evidence="5 6">F117</strain>
    </source>
</reference>